<evidence type="ECO:0000313" key="4">
    <source>
        <dbReference type="Proteomes" id="UP001157186"/>
    </source>
</evidence>
<keyword evidence="1" id="KW-0732">Signal</keyword>
<dbReference type="RefSeq" id="WP_284245878.1">
    <property type="nucleotide sequence ID" value="NZ_BSST01000001.1"/>
</dbReference>
<comment type="caution">
    <text evidence="3">The sequence shown here is derived from an EMBL/GenBank/DDBJ whole genome shotgun (WGS) entry which is preliminary data.</text>
</comment>
<protein>
    <submittedName>
        <fullName evidence="3">Membrane protein</fullName>
    </submittedName>
</protein>
<dbReference type="Gene3D" id="2.50.20.10">
    <property type="entry name" value="Lipoprotein localisation LolA/LolB/LppX"/>
    <property type="match status" value="1"/>
</dbReference>
<dbReference type="EMBL" id="BSST01000001">
    <property type="protein sequence ID" value="GLX79928.1"/>
    <property type="molecule type" value="Genomic_DNA"/>
</dbReference>
<organism evidence="3 4">
    <name type="scientific">Thalassotalea insulae</name>
    <dbReference type="NCBI Taxonomy" id="2056778"/>
    <lineage>
        <taxon>Bacteria</taxon>
        <taxon>Pseudomonadati</taxon>
        <taxon>Pseudomonadota</taxon>
        <taxon>Gammaproteobacteria</taxon>
        <taxon>Alteromonadales</taxon>
        <taxon>Colwelliaceae</taxon>
        <taxon>Thalassotalea</taxon>
    </lineage>
</organism>
<reference evidence="3 4" key="1">
    <citation type="submission" date="2023-03" db="EMBL/GenBank/DDBJ databases">
        <title>Draft genome sequence of Thalassotalea insulae KCTC 62186T.</title>
        <authorList>
            <person name="Sawabe T."/>
        </authorList>
    </citation>
    <scope>NUCLEOTIDE SEQUENCE [LARGE SCALE GENOMIC DNA]</scope>
    <source>
        <strain evidence="3 4">KCTC 62186</strain>
    </source>
</reference>
<keyword evidence="4" id="KW-1185">Reference proteome</keyword>
<dbReference type="Pfam" id="PF17131">
    <property type="entry name" value="LolA_like"/>
    <property type="match status" value="1"/>
</dbReference>
<feature type="domain" description="Uncharacterized protein TP-0789" evidence="2">
    <location>
        <begin position="86"/>
        <end position="268"/>
    </location>
</feature>
<proteinExistence type="predicted"/>
<name>A0ABQ6GVG5_9GAMM</name>
<dbReference type="InterPro" id="IPR033399">
    <property type="entry name" value="TP_0789-like"/>
</dbReference>
<evidence type="ECO:0000313" key="3">
    <source>
        <dbReference type="EMBL" id="GLX79928.1"/>
    </source>
</evidence>
<sequence>MKTFLLNKLPSCLSLICVFMLVITNAHAIDAQQKGYEIAKKSDRSDRGFASSQVKLNMVLRNASGNESARTLEIWTFEMPDESVGDKSLIIFSKPADVNGTALLSHAKILEPDNQWLYLPALKRTKRISSKNKSGPFVGSEFSFEDITGQELNKYQYKWLKAEPCGESTCDVIERYPLYKNSGYTKQIGWVSQANSQPIKIEYYDRKGQLLKTQKLSNYKLYNNKFWRALLITMTNEQTHKSTDLIFSDFTFDVGLNEGDFVKGTLKRL</sequence>
<feature type="chain" id="PRO_5046103498" evidence="1">
    <location>
        <begin position="29"/>
        <end position="269"/>
    </location>
</feature>
<feature type="signal peptide" evidence="1">
    <location>
        <begin position="1"/>
        <end position="28"/>
    </location>
</feature>
<evidence type="ECO:0000259" key="2">
    <source>
        <dbReference type="Pfam" id="PF17131"/>
    </source>
</evidence>
<gene>
    <name evidence="3" type="ORF">tinsulaeT_32680</name>
</gene>
<dbReference type="Proteomes" id="UP001157186">
    <property type="component" value="Unassembled WGS sequence"/>
</dbReference>
<accession>A0ABQ6GVG5</accession>
<evidence type="ECO:0000256" key="1">
    <source>
        <dbReference type="SAM" id="SignalP"/>
    </source>
</evidence>
<dbReference type="CDD" id="cd16329">
    <property type="entry name" value="LolA_like"/>
    <property type="match status" value="1"/>
</dbReference>